<feature type="transmembrane region" description="Helical" evidence="1">
    <location>
        <begin position="185"/>
        <end position="203"/>
    </location>
</feature>
<dbReference type="VEuPathDB" id="TrichDB:TVAGG3_0945590"/>
<feature type="transmembrane region" description="Helical" evidence="1">
    <location>
        <begin position="312"/>
        <end position="328"/>
    </location>
</feature>
<reference evidence="2" key="1">
    <citation type="submission" date="2006-10" db="EMBL/GenBank/DDBJ databases">
        <authorList>
            <person name="Amadeo P."/>
            <person name="Zhao Q."/>
            <person name="Wortman J."/>
            <person name="Fraser-Liggett C."/>
            <person name="Carlton J."/>
        </authorList>
    </citation>
    <scope>NUCLEOTIDE SEQUENCE</scope>
    <source>
        <strain evidence="2">G3</strain>
    </source>
</reference>
<reference evidence="2" key="2">
    <citation type="journal article" date="2007" name="Science">
        <title>Draft genome sequence of the sexually transmitted pathogen Trichomonas vaginalis.</title>
        <authorList>
            <person name="Carlton J.M."/>
            <person name="Hirt R.P."/>
            <person name="Silva J.C."/>
            <person name="Delcher A.L."/>
            <person name="Schatz M."/>
            <person name="Zhao Q."/>
            <person name="Wortman J.R."/>
            <person name="Bidwell S.L."/>
            <person name="Alsmark U.C.M."/>
            <person name="Besteiro S."/>
            <person name="Sicheritz-Ponten T."/>
            <person name="Noel C.J."/>
            <person name="Dacks J.B."/>
            <person name="Foster P.G."/>
            <person name="Simillion C."/>
            <person name="Van de Peer Y."/>
            <person name="Miranda-Saavedra D."/>
            <person name="Barton G.J."/>
            <person name="Westrop G.D."/>
            <person name="Mueller S."/>
            <person name="Dessi D."/>
            <person name="Fiori P.L."/>
            <person name="Ren Q."/>
            <person name="Paulsen I."/>
            <person name="Zhang H."/>
            <person name="Bastida-Corcuera F.D."/>
            <person name="Simoes-Barbosa A."/>
            <person name="Brown M.T."/>
            <person name="Hayes R.D."/>
            <person name="Mukherjee M."/>
            <person name="Okumura C.Y."/>
            <person name="Schneider R."/>
            <person name="Smith A.J."/>
            <person name="Vanacova S."/>
            <person name="Villalvazo M."/>
            <person name="Haas B.J."/>
            <person name="Pertea M."/>
            <person name="Feldblyum T.V."/>
            <person name="Utterback T.R."/>
            <person name="Shu C.L."/>
            <person name="Osoegawa K."/>
            <person name="de Jong P.J."/>
            <person name="Hrdy I."/>
            <person name="Horvathova L."/>
            <person name="Zubacova Z."/>
            <person name="Dolezal P."/>
            <person name="Malik S.B."/>
            <person name="Logsdon J.M. Jr."/>
            <person name="Henze K."/>
            <person name="Gupta A."/>
            <person name="Wang C.C."/>
            <person name="Dunne R.L."/>
            <person name="Upcroft J.A."/>
            <person name="Upcroft P."/>
            <person name="White O."/>
            <person name="Salzberg S.L."/>
            <person name="Tang P."/>
            <person name="Chiu C.-H."/>
            <person name="Lee Y.-S."/>
            <person name="Embley T.M."/>
            <person name="Coombs G.H."/>
            <person name="Mottram J.C."/>
            <person name="Tachezy J."/>
            <person name="Fraser-Liggett C.M."/>
            <person name="Johnson P.J."/>
        </authorList>
    </citation>
    <scope>NUCLEOTIDE SEQUENCE [LARGE SCALE GENOMIC DNA]</scope>
    <source>
        <strain evidence="2">G3</strain>
    </source>
</reference>
<evidence type="ECO:0000313" key="3">
    <source>
        <dbReference type="Proteomes" id="UP000001542"/>
    </source>
</evidence>
<dbReference type="AlphaFoldDB" id="A2EP09"/>
<feature type="transmembrane region" description="Helical" evidence="1">
    <location>
        <begin position="281"/>
        <end position="305"/>
    </location>
</feature>
<dbReference type="KEGG" id="tva:4763481"/>
<keyword evidence="1" id="KW-0472">Membrane</keyword>
<feature type="transmembrane region" description="Helical" evidence="1">
    <location>
        <begin position="79"/>
        <end position="101"/>
    </location>
</feature>
<protein>
    <submittedName>
        <fullName evidence="2">Uncharacterized protein</fullName>
    </submittedName>
</protein>
<keyword evidence="1" id="KW-1133">Transmembrane helix</keyword>
<keyword evidence="1" id="KW-0812">Transmembrane</keyword>
<organism evidence="2 3">
    <name type="scientific">Trichomonas vaginalis (strain ATCC PRA-98 / G3)</name>
    <dbReference type="NCBI Taxonomy" id="412133"/>
    <lineage>
        <taxon>Eukaryota</taxon>
        <taxon>Metamonada</taxon>
        <taxon>Parabasalia</taxon>
        <taxon>Trichomonadida</taxon>
        <taxon>Trichomonadidae</taxon>
        <taxon>Trichomonas</taxon>
    </lineage>
</organism>
<dbReference type="Proteomes" id="UP000001542">
    <property type="component" value="Unassembled WGS sequence"/>
</dbReference>
<dbReference type="OrthoDB" id="10263533at2759"/>
<feature type="transmembrane region" description="Helical" evidence="1">
    <location>
        <begin position="232"/>
        <end position="251"/>
    </location>
</feature>
<accession>A2EP09</accession>
<dbReference type="EMBL" id="DS113444">
    <property type="protein sequence ID" value="EAY05613.1"/>
    <property type="molecule type" value="Genomic_DNA"/>
</dbReference>
<dbReference type="OMA" id="HESERRT"/>
<evidence type="ECO:0000256" key="1">
    <source>
        <dbReference type="SAM" id="Phobius"/>
    </source>
</evidence>
<keyword evidence="3" id="KW-1185">Reference proteome</keyword>
<feature type="transmembrane region" description="Helical" evidence="1">
    <location>
        <begin position="340"/>
        <end position="359"/>
    </location>
</feature>
<dbReference type="InParanoid" id="A2EP09"/>
<gene>
    <name evidence="2" type="ORF">TVAG_263830</name>
</gene>
<proteinExistence type="predicted"/>
<sequence length="539" mass="62686">MYLAMLRKNTYVKGAAYGDLPFHLNIISSFAWGANNRRESLYDVKSVFYMKTRLAYPFIPNFLSAALIATGKATLRASLIFPSILMSFSLVIGIYLVSFIFTKNHLMALLSLILFCNLGGLGWLYAFDMSRDHMDFVHDWGKSQNEYWFHPIFHVIVPQRASLFSMPLCYWCLICLLNGIQKKQWQFFLLAAFYVGFTPLVQIHSYVGLAQWSICYAAITFPWNKRSKWPKYIFYWAIFGIVANVMALPQIPPYLGRLEANRKEFIQLNPIWSNKFSQFNIFAPVVCWWRGLGIFGAIALVCGWVTLKRSQLIMYAPSMIVWLITNIIRYQPWELDNTKVFYAVWIPLALCVVSQFYVILMRYPKLIPLVSILLFSSCLSAGIHTVDCLVSTSQIYFDNDFEFGEWIAENIPVKAMTISSDAHNHPVSNIAGRFMFEGYGGWVASHGLEWFEHESERRTLTENPDLTQDFIDNNISYMLALNREYKEFTKINDSETWLKVYEDPIHEVWRFVPPINKKELEIPENIKTDVEKIRRSTFK</sequence>
<dbReference type="RefSeq" id="XP_001317836.1">
    <property type="nucleotide sequence ID" value="XM_001317801.1"/>
</dbReference>
<name>A2EP09_TRIV3</name>
<feature type="transmembrane region" description="Helical" evidence="1">
    <location>
        <begin position="54"/>
        <end position="73"/>
    </location>
</feature>
<feature type="transmembrane region" description="Helical" evidence="1">
    <location>
        <begin position="108"/>
        <end position="127"/>
    </location>
</feature>
<dbReference type="VEuPathDB" id="TrichDB:TVAG_263830"/>
<evidence type="ECO:0000313" key="2">
    <source>
        <dbReference type="EMBL" id="EAY05613.1"/>
    </source>
</evidence>